<dbReference type="InterPro" id="IPR025514">
    <property type="entry name" value="DUF4402"/>
</dbReference>
<dbReference type="RefSeq" id="WP_099790523.1">
    <property type="nucleotide sequence ID" value="NZ_JBHLYV010000019.1"/>
</dbReference>
<protein>
    <recommendedName>
        <fullName evidence="4">DUF4402 domain-containing protein</fullName>
    </recommendedName>
</protein>
<gene>
    <name evidence="2" type="ORF">CR105_17575</name>
</gene>
<dbReference type="Pfam" id="PF14352">
    <property type="entry name" value="DUF4402"/>
    <property type="match status" value="1"/>
</dbReference>
<feature type="signal peptide" evidence="1">
    <location>
        <begin position="1"/>
        <end position="22"/>
    </location>
</feature>
<dbReference type="EMBL" id="PDOC01000011">
    <property type="protein sequence ID" value="PIL43835.1"/>
    <property type="molecule type" value="Genomic_DNA"/>
</dbReference>
<sequence length="156" mass="15302">MPAKKIQALLLPLLLLALPVQTANKVGVITPTRTLALGRFVAAGGGTVVVSPAGVRSGNGAVVLLSGGTVSSAAFTLSESGTGESLAWTSIALPASATLTGSDGASMTLTNFTSTPSGSFAGSTLTVLSVGATLNVAANQRAGSYSGTFAVTVDYQ</sequence>
<keyword evidence="1" id="KW-0732">Signal</keyword>
<accession>A0A2G8TCP6</accession>
<proteinExistence type="predicted"/>
<keyword evidence="3" id="KW-1185">Reference proteome</keyword>
<feature type="chain" id="PRO_5013728670" description="DUF4402 domain-containing protein" evidence="1">
    <location>
        <begin position="23"/>
        <end position="156"/>
    </location>
</feature>
<dbReference type="OrthoDB" id="8759890at2"/>
<reference evidence="2 3" key="1">
    <citation type="submission" date="2017-10" db="EMBL/GenBank/DDBJ databases">
        <title>Massilia psychrophilum sp. nov., a novel purple-pigmented bacterium isolated from Tianshan glacier, Xinjiang Municipality, China.</title>
        <authorList>
            <person name="Wang H."/>
        </authorList>
    </citation>
    <scope>NUCLEOTIDE SEQUENCE [LARGE SCALE GENOMIC DNA]</scope>
    <source>
        <strain evidence="2 3">JCM 30074</strain>
    </source>
</reference>
<dbReference type="Proteomes" id="UP000230390">
    <property type="component" value="Unassembled WGS sequence"/>
</dbReference>
<comment type="caution">
    <text evidence="2">The sequence shown here is derived from an EMBL/GenBank/DDBJ whole genome shotgun (WGS) entry which is preliminary data.</text>
</comment>
<dbReference type="AlphaFoldDB" id="A0A2G8TCP6"/>
<evidence type="ECO:0008006" key="4">
    <source>
        <dbReference type="Google" id="ProtNLM"/>
    </source>
</evidence>
<name>A0A2G8TCP6_9BURK</name>
<organism evidence="2 3">
    <name type="scientific">Massilia eurypsychrophila</name>
    <dbReference type="NCBI Taxonomy" id="1485217"/>
    <lineage>
        <taxon>Bacteria</taxon>
        <taxon>Pseudomonadati</taxon>
        <taxon>Pseudomonadota</taxon>
        <taxon>Betaproteobacteria</taxon>
        <taxon>Burkholderiales</taxon>
        <taxon>Oxalobacteraceae</taxon>
        <taxon>Telluria group</taxon>
        <taxon>Massilia</taxon>
    </lineage>
</organism>
<evidence type="ECO:0000313" key="3">
    <source>
        <dbReference type="Proteomes" id="UP000230390"/>
    </source>
</evidence>
<evidence type="ECO:0000313" key="2">
    <source>
        <dbReference type="EMBL" id="PIL43835.1"/>
    </source>
</evidence>
<evidence type="ECO:0000256" key="1">
    <source>
        <dbReference type="SAM" id="SignalP"/>
    </source>
</evidence>